<dbReference type="PANTHER" id="PTHR43791">
    <property type="entry name" value="PERMEASE-RELATED"/>
    <property type="match status" value="1"/>
</dbReference>
<feature type="transmembrane region" description="Helical" evidence="6">
    <location>
        <begin position="95"/>
        <end position="115"/>
    </location>
</feature>
<dbReference type="OMA" id="NIMSTAF"/>
<dbReference type="GO" id="GO:0016020">
    <property type="term" value="C:membrane"/>
    <property type="evidence" value="ECO:0007669"/>
    <property type="project" value="UniProtKB-SubCell"/>
</dbReference>
<evidence type="ECO:0000313" key="9">
    <source>
        <dbReference type="Proteomes" id="UP000258309"/>
    </source>
</evidence>
<keyword evidence="5 6" id="KW-0472">Membrane</keyword>
<reference evidence="8 9" key="1">
    <citation type="submission" date="2018-05" db="EMBL/GenBank/DDBJ databases">
        <title>Draft genome sequence of Scytalidium lignicola DSM 105466, a ubiquitous saprotrophic fungus.</title>
        <authorList>
            <person name="Buettner E."/>
            <person name="Gebauer A.M."/>
            <person name="Hofrichter M."/>
            <person name="Liers C."/>
            <person name="Kellner H."/>
        </authorList>
    </citation>
    <scope>NUCLEOTIDE SEQUENCE [LARGE SCALE GENOMIC DNA]</scope>
    <source>
        <strain evidence="8 9">DSM 105466</strain>
    </source>
</reference>
<dbReference type="Pfam" id="PF07690">
    <property type="entry name" value="MFS_1"/>
    <property type="match status" value="1"/>
</dbReference>
<feature type="transmembrane region" description="Helical" evidence="6">
    <location>
        <begin position="61"/>
        <end position="83"/>
    </location>
</feature>
<dbReference type="Proteomes" id="UP000258309">
    <property type="component" value="Unassembled WGS sequence"/>
</dbReference>
<evidence type="ECO:0000256" key="6">
    <source>
        <dbReference type="SAM" id="Phobius"/>
    </source>
</evidence>
<evidence type="ECO:0000256" key="3">
    <source>
        <dbReference type="ARBA" id="ARBA00022692"/>
    </source>
</evidence>
<proteinExistence type="predicted"/>
<dbReference type="AlphaFoldDB" id="A0A3E2H188"/>
<dbReference type="GO" id="GO:0022857">
    <property type="term" value="F:transmembrane transporter activity"/>
    <property type="evidence" value="ECO:0007669"/>
    <property type="project" value="InterPro"/>
</dbReference>
<name>A0A3E2H188_SCYLI</name>
<dbReference type="SUPFAM" id="SSF103473">
    <property type="entry name" value="MFS general substrate transporter"/>
    <property type="match status" value="1"/>
</dbReference>
<evidence type="ECO:0000313" key="8">
    <source>
        <dbReference type="EMBL" id="RFU27156.1"/>
    </source>
</evidence>
<feature type="transmembrane region" description="Helical" evidence="6">
    <location>
        <begin position="28"/>
        <end position="49"/>
    </location>
</feature>
<keyword evidence="4 6" id="KW-1133">Transmembrane helix</keyword>
<evidence type="ECO:0008006" key="10">
    <source>
        <dbReference type="Google" id="ProtNLM"/>
    </source>
</evidence>
<keyword evidence="2" id="KW-0813">Transport</keyword>
<keyword evidence="7" id="KW-0732">Signal</keyword>
<protein>
    <recommendedName>
        <fullName evidence="10">Major facilitator superfamily (MFS) profile domain-containing protein</fullName>
    </recommendedName>
</protein>
<evidence type="ECO:0000256" key="5">
    <source>
        <dbReference type="ARBA" id="ARBA00023136"/>
    </source>
</evidence>
<feature type="non-terminal residue" evidence="8">
    <location>
        <position position="233"/>
    </location>
</feature>
<evidence type="ECO:0000256" key="2">
    <source>
        <dbReference type="ARBA" id="ARBA00022448"/>
    </source>
</evidence>
<comment type="caution">
    <text evidence="8">The sequence shown here is derived from an EMBL/GenBank/DDBJ whole genome shotgun (WGS) entry which is preliminary data.</text>
</comment>
<feature type="non-terminal residue" evidence="8">
    <location>
        <position position="1"/>
    </location>
</feature>
<sequence length="233" mass="25615">MVACMILLATCFACTTLAKNYTSLLLLQFFLGVAEAPFHPSALYLLSIFYTRKEIAARLAILYITNIMSTAFSGLIVAVTFSTLDCVHGIQGWKWLFIIEGVVTFGVAIICLEVLPDQPLTTRWLPGTERTMAEDRTDCDTMGLGQSKGVLAGFKQAFSDPRLYIFALIQDFHLSGCGFNNFFPTVVGILGFDRKITLVITCPPFIFAAITGPLMDLSSGKLNERTWPSPEAC</sequence>
<evidence type="ECO:0000256" key="1">
    <source>
        <dbReference type="ARBA" id="ARBA00004141"/>
    </source>
</evidence>
<dbReference type="Gene3D" id="1.20.1250.20">
    <property type="entry name" value="MFS general substrate transporter like domains"/>
    <property type="match status" value="1"/>
</dbReference>
<organism evidence="8 9">
    <name type="scientific">Scytalidium lignicola</name>
    <name type="common">Hyphomycete</name>
    <dbReference type="NCBI Taxonomy" id="5539"/>
    <lineage>
        <taxon>Eukaryota</taxon>
        <taxon>Fungi</taxon>
        <taxon>Dikarya</taxon>
        <taxon>Ascomycota</taxon>
        <taxon>Pezizomycotina</taxon>
        <taxon>Leotiomycetes</taxon>
        <taxon>Leotiomycetes incertae sedis</taxon>
        <taxon>Scytalidium</taxon>
    </lineage>
</organism>
<comment type="subcellular location">
    <subcellularLocation>
        <location evidence="1">Membrane</location>
        <topology evidence="1">Multi-pass membrane protein</topology>
    </subcellularLocation>
</comment>
<evidence type="ECO:0000256" key="4">
    <source>
        <dbReference type="ARBA" id="ARBA00022989"/>
    </source>
</evidence>
<keyword evidence="9" id="KW-1185">Reference proteome</keyword>
<feature type="chain" id="PRO_5017768328" description="Major facilitator superfamily (MFS) profile domain-containing protein" evidence="7">
    <location>
        <begin position="19"/>
        <end position="233"/>
    </location>
</feature>
<dbReference type="PANTHER" id="PTHR43791:SF62">
    <property type="entry name" value="MAJOR FACILITATOR SUPERFAMILY (MFS) PROFILE DOMAIN-CONTAINING PROTEIN"/>
    <property type="match status" value="1"/>
</dbReference>
<gene>
    <name evidence="8" type="ORF">B7463_g9181</name>
</gene>
<keyword evidence="3 6" id="KW-0812">Transmembrane</keyword>
<feature type="signal peptide" evidence="7">
    <location>
        <begin position="1"/>
        <end position="18"/>
    </location>
</feature>
<dbReference type="OrthoDB" id="2250022at2759"/>
<dbReference type="InterPro" id="IPR011701">
    <property type="entry name" value="MFS"/>
</dbReference>
<accession>A0A3E2H188</accession>
<evidence type="ECO:0000256" key="7">
    <source>
        <dbReference type="SAM" id="SignalP"/>
    </source>
</evidence>
<dbReference type="EMBL" id="NCSJ02000220">
    <property type="protein sequence ID" value="RFU27156.1"/>
    <property type="molecule type" value="Genomic_DNA"/>
</dbReference>
<dbReference type="InterPro" id="IPR036259">
    <property type="entry name" value="MFS_trans_sf"/>
</dbReference>